<dbReference type="Gene3D" id="3.30.60.190">
    <property type="match status" value="1"/>
</dbReference>
<gene>
    <name evidence="3" type="ORF">T551_01194</name>
</gene>
<dbReference type="GO" id="GO:0008270">
    <property type="term" value="F:zinc ion binding"/>
    <property type="evidence" value="ECO:0007669"/>
    <property type="project" value="UniProtKB-UniRule"/>
</dbReference>
<dbReference type="Proteomes" id="UP000053447">
    <property type="component" value="Unassembled WGS sequence"/>
</dbReference>
<evidence type="ECO:0000256" key="1">
    <source>
        <dbReference type="PROSITE-ProRule" id="PRU00453"/>
    </source>
</evidence>
<dbReference type="Pfam" id="PF04438">
    <property type="entry name" value="zf-HIT"/>
    <property type="match status" value="1"/>
</dbReference>
<evidence type="ECO:0000313" key="4">
    <source>
        <dbReference type="Proteomes" id="UP000053447"/>
    </source>
</evidence>
<dbReference type="VEuPathDB" id="FungiDB:T551_01194"/>
<reference evidence="4" key="1">
    <citation type="journal article" date="2016" name="Nat. Commun.">
        <title>Genome analysis of three Pneumocystis species reveals adaptation mechanisms to life exclusively in mammalian hosts.</title>
        <authorList>
            <person name="Ma L."/>
            <person name="Chen Z."/>
            <person name="Huang D.W."/>
            <person name="Kutty G."/>
            <person name="Ishihara M."/>
            <person name="Wang H."/>
            <person name="Abouelleil A."/>
            <person name="Bishop L."/>
            <person name="Davey E."/>
            <person name="Deng R."/>
            <person name="Deng X."/>
            <person name="Fan L."/>
            <person name="Fantoni G."/>
            <person name="Fitzgerald M."/>
            <person name="Gogineni E."/>
            <person name="Goldberg J.M."/>
            <person name="Handley G."/>
            <person name="Hu X."/>
            <person name="Huber C."/>
            <person name="Jiao X."/>
            <person name="Jones K."/>
            <person name="Levin J.Z."/>
            <person name="Liu Y."/>
            <person name="Macdonald P."/>
            <person name="Melnikov A."/>
            <person name="Raley C."/>
            <person name="Sassi M."/>
            <person name="Sherman B.T."/>
            <person name="Song X."/>
            <person name="Sykes S."/>
            <person name="Tran B."/>
            <person name="Walsh L."/>
            <person name="Xia Y."/>
            <person name="Yang J."/>
            <person name="Young S."/>
            <person name="Zeng Q."/>
            <person name="Zheng X."/>
            <person name="Stephens R."/>
            <person name="Nusbaum C."/>
            <person name="Birren B.W."/>
            <person name="Azadi P."/>
            <person name="Lempicki R.A."/>
            <person name="Cuomo C.A."/>
            <person name="Kovacs J.A."/>
        </authorList>
    </citation>
    <scope>NUCLEOTIDE SEQUENCE [LARGE SCALE GENOMIC DNA]</scope>
    <source>
        <strain evidence="4">RU7</strain>
    </source>
</reference>
<dbReference type="SUPFAM" id="SSF144232">
    <property type="entry name" value="HIT/MYND zinc finger-like"/>
    <property type="match status" value="1"/>
</dbReference>
<name>A0A0W4ZRW1_PNEJ7</name>
<keyword evidence="1" id="KW-0862">Zinc</keyword>
<keyword evidence="1" id="KW-0863">Zinc-finger</keyword>
<evidence type="ECO:0000259" key="2">
    <source>
        <dbReference type="PROSITE" id="PS51083"/>
    </source>
</evidence>
<evidence type="ECO:0000313" key="3">
    <source>
        <dbReference type="EMBL" id="KTW31121.1"/>
    </source>
</evidence>
<dbReference type="EMBL" id="LFWA01000005">
    <property type="protein sequence ID" value="KTW31121.1"/>
    <property type="molecule type" value="Genomic_DNA"/>
</dbReference>
<dbReference type="PROSITE" id="PS51083">
    <property type="entry name" value="ZF_HIT"/>
    <property type="match status" value="1"/>
</dbReference>
<dbReference type="InterPro" id="IPR039646">
    <property type="entry name" value="ZNHIT2"/>
</dbReference>
<keyword evidence="1" id="KW-0479">Metal-binding</keyword>
<feature type="domain" description="HIT-type" evidence="2">
    <location>
        <begin position="8"/>
        <end position="41"/>
    </location>
</feature>
<dbReference type="PANTHER" id="PTHR15555">
    <property type="entry name" value="ZINC FINGER HIT DOMAIN CONTAINING PROTEIN 2 PROTEIN FON -RELATED"/>
    <property type="match status" value="1"/>
</dbReference>
<keyword evidence="4" id="KW-1185">Reference proteome</keyword>
<dbReference type="AlphaFoldDB" id="A0A0W4ZRW1"/>
<sequence>MDRKKSLCKFCNNQYGKYICPRCKQQYCSLTCYQCQAHLGCSEFFYKNSVEQEIKNRKVTKEEKNKILKLLLKFKYDQENAENLEFFYNNDELLEKELEQSDLKERMKDIDLESASFEEIWERLNSNEREEFVHLALRQK</sequence>
<dbReference type="CDD" id="cd23024">
    <property type="entry name" value="zf-HIT_ZNHIT2-3"/>
    <property type="match status" value="1"/>
</dbReference>
<dbReference type="GeneID" id="28939712"/>
<dbReference type="RefSeq" id="XP_018230111.1">
    <property type="nucleotide sequence ID" value="XM_018373457.1"/>
</dbReference>
<proteinExistence type="predicted"/>
<dbReference type="InterPro" id="IPR007529">
    <property type="entry name" value="Znf_HIT"/>
</dbReference>
<protein>
    <recommendedName>
        <fullName evidence="2">HIT-type domain-containing protein</fullName>
    </recommendedName>
</protein>
<organism evidence="3 4">
    <name type="scientific">Pneumocystis jirovecii (strain RU7)</name>
    <name type="common">Human pneumocystis pneumonia agent</name>
    <dbReference type="NCBI Taxonomy" id="1408657"/>
    <lineage>
        <taxon>Eukaryota</taxon>
        <taxon>Fungi</taxon>
        <taxon>Dikarya</taxon>
        <taxon>Ascomycota</taxon>
        <taxon>Taphrinomycotina</taxon>
        <taxon>Pneumocystomycetes</taxon>
        <taxon>Pneumocystaceae</taxon>
        <taxon>Pneumocystis</taxon>
    </lineage>
</organism>
<comment type="caution">
    <text evidence="3">The sequence shown here is derived from an EMBL/GenBank/DDBJ whole genome shotgun (WGS) entry which is preliminary data.</text>
</comment>
<accession>A0A0W4ZRW1</accession>
<dbReference type="STRING" id="1408657.A0A0W4ZRW1"/>
<dbReference type="PANTHER" id="PTHR15555:SF0">
    <property type="entry name" value="ZINC FINGER HIT DOMAIN-CONTAINING PROTEIN 2"/>
    <property type="match status" value="1"/>
</dbReference>
<dbReference type="OrthoDB" id="18412at2759"/>